<dbReference type="Proteomes" id="UP000326396">
    <property type="component" value="Linkage Group LG14"/>
</dbReference>
<reference evidence="2 3" key="1">
    <citation type="submission" date="2019-05" db="EMBL/GenBank/DDBJ databases">
        <title>Mikania micrantha, genome provides insights into the molecular mechanism of rapid growth.</title>
        <authorList>
            <person name="Liu B."/>
        </authorList>
    </citation>
    <scope>NUCLEOTIDE SEQUENCE [LARGE SCALE GENOMIC DNA]</scope>
    <source>
        <strain evidence="2">NLD-2019</strain>
        <tissue evidence="2">Leaf</tissue>
    </source>
</reference>
<organism evidence="2 3">
    <name type="scientific">Mikania micrantha</name>
    <name type="common">bitter vine</name>
    <dbReference type="NCBI Taxonomy" id="192012"/>
    <lineage>
        <taxon>Eukaryota</taxon>
        <taxon>Viridiplantae</taxon>
        <taxon>Streptophyta</taxon>
        <taxon>Embryophyta</taxon>
        <taxon>Tracheophyta</taxon>
        <taxon>Spermatophyta</taxon>
        <taxon>Magnoliopsida</taxon>
        <taxon>eudicotyledons</taxon>
        <taxon>Gunneridae</taxon>
        <taxon>Pentapetalae</taxon>
        <taxon>asterids</taxon>
        <taxon>campanulids</taxon>
        <taxon>Asterales</taxon>
        <taxon>Asteraceae</taxon>
        <taxon>Asteroideae</taxon>
        <taxon>Heliantheae alliance</taxon>
        <taxon>Eupatorieae</taxon>
        <taxon>Mikania</taxon>
    </lineage>
</organism>
<name>A0A5N6P701_9ASTR</name>
<evidence type="ECO:0000313" key="2">
    <source>
        <dbReference type="EMBL" id="KAD5960432.1"/>
    </source>
</evidence>
<feature type="region of interest" description="Disordered" evidence="1">
    <location>
        <begin position="1"/>
        <end position="27"/>
    </location>
</feature>
<evidence type="ECO:0000313" key="3">
    <source>
        <dbReference type="Proteomes" id="UP000326396"/>
    </source>
</evidence>
<dbReference type="AlphaFoldDB" id="A0A5N6P701"/>
<comment type="caution">
    <text evidence="2">The sequence shown here is derived from an EMBL/GenBank/DDBJ whole genome shotgun (WGS) entry which is preliminary data.</text>
</comment>
<gene>
    <name evidence="2" type="ORF">E3N88_11904</name>
</gene>
<sequence>MESSVSLSSDDRGCWSGDSTATGSGDAGNVEAIGSSLCAIICGDDASQYSYNICGFETKADCMPPAMSITQDNGKCVWSILHPFRPPIELASQAQWVGLVRPK</sequence>
<protein>
    <submittedName>
        <fullName evidence="2">Uncharacterized protein</fullName>
    </submittedName>
</protein>
<evidence type="ECO:0000256" key="1">
    <source>
        <dbReference type="SAM" id="MobiDB-lite"/>
    </source>
</evidence>
<keyword evidence="3" id="KW-1185">Reference proteome</keyword>
<accession>A0A5N6P701</accession>
<dbReference type="EMBL" id="SZYD01000006">
    <property type="protein sequence ID" value="KAD5960432.1"/>
    <property type="molecule type" value="Genomic_DNA"/>
</dbReference>
<proteinExistence type="predicted"/>